<dbReference type="SUPFAM" id="SSF51419">
    <property type="entry name" value="PLP-binding barrel"/>
    <property type="match status" value="1"/>
</dbReference>
<feature type="binding site" evidence="12">
    <location>
        <position position="276"/>
    </location>
    <ligand>
        <name>substrate</name>
    </ligand>
</feature>
<comment type="catalytic activity">
    <reaction evidence="7 12 14">
        <text>meso-2,6-diaminopimelate + H(+) = L-lysine + CO2</text>
        <dbReference type="Rhea" id="RHEA:15101"/>
        <dbReference type="ChEBI" id="CHEBI:15378"/>
        <dbReference type="ChEBI" id="CHEBI:16526"/>
        <dbReference type="ChEBI" id="CHEBI:32551"/>
        <dbReference type="ChEBI" id="CHEBI:57791"/>
        <dbReference type="EC" id="4.1.1.20"/>
    </reaction>
</comment>
<gene>
    <name evidence="12 17" type="primary">lysA</name>
    <name evidence="17" type="ORF">CKO40_14940</name>
</gene>
<feature type="binding site" evidence="12">
    <location>
        <position position="372"/>
    </location>
    <ligand>
        <name>pyridoxal 5'-phosphate</name>
        <dbReference type="ChEBI" id="CHEBI:597326"/>
    </ligand>
</feature>
<name>A0AAJ0XAH3_9GAMM</name>
<protein>
    <recommendedName>
        <fullName evidence="11 12">Diaminopimelate decarboxylase</fullName>
        <shortName evidence="12">DAP decarboxylase</shortName>
        <shortName evidence="12">DAPDC</shortName>
        <ecNumber evidence="10 12">4.1.1.20</ecNumber>
    </recommendedName>
</protein>
<dbReference type="Pfam" id="PF00278">
    <property type="entry name" value="Orn_DAP_Arg_deC"/>
    <property type="match status" value="1"/>
</dbReference>
<dbReference type="Pfam" id="PF02784">
    <property type="entry name" value="Orn_Arg_deC_N"/>
    <property type="match status" value="1"/>
</dbReference>
<keyword evidence="6 12" id="KW-0456">Lyase</keyword>
<feature type="binding site" evidence="12">
    <location>
        <position position="239"/>
    </location>
    <ligand>
        <name>pyridoxal 5'-phosphate</name>
        <dbReference type="ChEBI" id="CHEBI:597326"/>
    </ligand>
</feature>
<dbReference type="PANTHER" id="PTHR43727">
    <property type="entry name" value="DIAMINOPIMELATE DECARBOXYLASE"/>
    <property type="match status" value="1"/>
</dbReference>
<dbReference type="InterPro" id="IPR022653">
    <property type="entry name" value="De-COase2_pyr-phos_BS"/>
</dbReference>
<feature type="active site" description="Proton donor" evidence="13">
    <location>
        <position position="344"/>
    </location>
</feature>
<dbReference type="Proteomes" id="UP001296776">
    <property type="component" value="Unassembled WGS sequence"/>
</dbReference>
<dbReference type="PANTHER" id="PTHR43727:SF2">
    <property type="entry name" value="GROUP IV DECARBOXYLASE"/>
    <property type="match status" value="1"/>
</dbReference>
<comment type="caution">
    <text evidence="17">The sequence shown here is derived from an EMBL/GenBank/DDBJ whole genome shotgun (WGS) entry which is preliminary data.</text>
</comment>
<dbReference type="Gene3D" id="3.20.20.10">
    <property type="entry name" value="Alanine racemase"/>
    <property type="match status" value="1"/>
</dbReference>
<evidence type="ECO:0000256" key="6">
    <source>
        <dbReference type="ARBA" id="ARBA00023239"/>
    </source>
</evidence>
<dbReference type="InterPro" id="IPR029066">
    <property type="entry name" value="PLP-binding_barrel"/>
</dbReference>
<dbReference type="InterPro" id="IPR000183">
    <property type="entry name" value="Orn/DAP/Arg_de-COase"/>
</dbReference>
<evidence type="ECO:0000256" key="10">
    <source>
        <dbReference type="ARBA" id="ARBA00066427"/>
    </source>
</evidence>
<dbReference type="PRINTS" id="PR01181">
    <property type="entry name" value="DAPDCRBXLASE"/>
</dbReference>
<dbReference type="RefSeq" id="WP_200347038.1">
    <property type="nucleotide sequence ID" value="NZ_NRSJ01000028.1"/>
</dbReference>
<accession>A0AAJ0XAH3</accession>
<organism evidence="17 18">
    <name type="scientific">Halochromatium glycolicum</name>
    <dbReference type="NCBI Taxonomy" id="85075"/>
    <lineage>
        <taxon>Bacteria</taxon>
        <taxon>Pseudomonadati</taxon>
        <taxon>Pseudomonadota</taxon>
        <taxon>Gammaproteobacteria</taxon>
        <taxon>Chromatiales</taxon>
        <taxon>Chromatiaceae</taxon>
        <taxon>Halochromatium</taxon>
    </lineage>
</organism>
<keyword evidence="18" id="KW-1185">Reference proteome</keyword>
<keyword evidence="4 12" id="KW-0663">Pyridoxal phosphate</keyword>
<feature type="modified residue" description="N6-(pyridoxal phosphate)lysine" evidence="12 13">
    <location>
        <position position="60"/>
    </location>
</feature>
<sequence length="416" mass="45138">MDHFNYEGDQLVAEQVPLSAIADRFGTPCYVYSRATLTRHWRAFDEALGAQAHLICFAVKANSNLAVLDVLARLGAGFDIVSVGELERVLAAGGDPAKVIFSGVGKRADEIRRALEVGIRCFNVESEPELLRIGEIAGALGCLAPVSLRVNPDVDAQSHPYISTGLKENKFGIDIQSADALYRQAARHPHLRVLGIDCHIGSQLTSLGPFLDAIDRVLALADRLAAEGIEVEHLDLGGGLGIRYTNEMPPLPDAYAAALAERLGERRYEIILEPGRSIAGNAGVLLTRVEYLKRTPAHQFAIVDAAMNDLLRPALYDAEQEIVPVCRPDPDAPTDLFEIVGPVCETGDFLGRQRRLALAEGDLLAVRSSGAYGFSMSSNYNSRPRAPEVMVDGDQAYLVRSRESVDALFAGERRLP</sequence>
<evidence type="ECO:0000256" key="2">
    <source>
        <dbReference type="ARBA" id="ARBA00022605"/>
    </source>
</evidence>
<dbReference type="PROSITE" id="PS00878">
    <property type="entry name" value="ODR_DC_2_1"/>
    <property type="match status" value="1"/>
</dbReference>
<dbReference type="FunFam" id="2.40.37.10:FF:000003">
    <property type="entry name" value="Diaminopimelate decarboxylase"/>
    <property type="match status" value="1"/>
</dbReference>
<keyword evidence="2 12" id="KW-0028">Amino-acid biosynthesis</keyword>
<dbReference type="EC" id="4.1.1.20" evidence="10 12"/>
<dbReference type="GO" id="GO:0008836">
    <property type="term" value="F:diaminopimelate decarboxylase activity"/>
    <property type="evidence" value="ECO:0007669"/>
    <property type="project" value="UniProtKB-UniRule"/>
</dbReference>
<dbReference type="InterPro" id="IPR022644">
    <property type="entry name" value="De-COase2_N"/>
</dbReference>
<evidence type="ECO:0000256" key="11">
    <source>
        <dbReference type="ARBA" id="ARBA00074972"/>
    </source>
</evidence>
<evidence type="ECO:0000259" key="15">
    <source>
        <dbReference type="Pfam" id="PF00278"/>
    </source>
</evidence>
<evidence type="ECO:0000259" key="16">
    <source>
        <dbReference type="Pfam" id="PF02784"/>
    </source>
</evidence>
<evidence type="ECO:0000313" key="18">
    <source>
        <dbReference type="Proteomes" id="UP001296776"/>
    </source>
</evidence>
<evidence type="ECO:0000256" key="12">
    <source>
        <dbReference type="HAMAP-Rule" id="MF_02120"/>
    </source>
</evidence>
<proteinExistence type="inferred from homology"/>
<keyword evidence="3 12" id="KW-0210">Decarboxylase</keyword>
<dbReference type="NCBIfam" id="TIGR01048">
    <property type="entry name" value="lysA"/>
    <property type="match status" value="1"/>
</dbReference>
<dbReference type="AlphaFoldDB" id="A0AAJ0XAH3"/>
<comment type="function">
    <text evidence="12">Specifically catalyzes the decarboxylation of meso-diaminopimelate (meso-DAP) to L-lysine.</text>
</comment>
<keyword evidence="5 12" id="KW-0457">Lysine biosynthesis</keyword>
<comment type="subunit">
    <text evidence="12">Homodimer.</text>
</comment>
<comment type="similarity">
    <text evidence="9 12">Belongs to the Orn/Lys/Arg decarboxylase class-II family. LysA subfamily.</text>
</comment>
<dbReference type="Gene3D" id="2.40.37.10">
    <property type="entry name" value="Lyase, Ornithine Decarboxylase, Chain A, domain 1"/>
    <property type="match status" value="1"/>
</dbReference>
<evidence type="ECO:0000256" key="7">
    <source>
        <dbReference type="ARBA" id="ARBA00050464"/>
    </source>
</evidence>
<feature type="domain" description="Orn/DAP/Arg decarboxylase 2 N-terminal" evidence="16">
    <location>
        <begin position="35"/>
        <end position="279"/>
    </location>
</feature>
<dbReference type="EMBL" id="NRSJ01000028">
    <property type="protein sequence ID" value="MBK1705814.1"/>
    <property type="molecule type" value="Genomic_DNA"/>
</dbReference>
<feature type="domain" description="Orn/DAP/Arg decarboxylase 2 C-terminal" evidence="15">
    <location>
        <begin position="29"/>
        <end position="370"/>
    </location>
</feature>
<evidence type="ECO:0000256" key="8">
    <source>
        <dbReference type="ARBA" id="ARBA00060643"/>
    </source>
</evidence>
<dbReference type="PRINTS" id="PR01179">
    <property type="entry name" value="ODADCRBXLASE"/>
</dbReference>
<dbReference type="InterPro" id="IPR022643">
    <property type="entry name" value="De-COase2_C"/>
</dbReference>
<comment type="pathway">
    <text evidence="8 12 14">Amino-acid biosynthesis; L-lysine biosynthesis via DAP pathway; L-lysine from DL-2,6-diaminopimelate: step 1/1.</text>
</comment>
<evidence type="ECO:0000256" key="4">
    <source>
        <dbReference type="ARBA" id="ARBA00022898"/>
    </source>
</evidence>
<dbReference type="HAMAP" id="MF_02120">
    <property type="entry name" value="LysA"/>
    <property type="match status" value="1"/>
</dbReference>
<feature type="binding site" evidence="12">
    <location>
        <begin position="273"/>
        <end position="276"/>
    </location>
    <ligand>
        <name>pyridoxal 5'-phosphate</name>
        <dbReference type="ChEBI" id="CHEBI:597326"/>
    </ligand>
</feature>
<dbReference type="GO" id="GO:0030170">
    <property type="term" value="F:pyridoxal phosphate binding"/>
    <property type="evidence" value="ECO:0007669"/>
    <property type="project" value="UniProtKB-UniRule"/>
</dbReference>
<dbReference type="CDD" id="cd06828">
    <property type="entry name" value="PLPDE_III_DapDC"/>
    <property type="match status" value="1"/>
</dbReference>
<evidence type="ECO:0000313" key="17">
    <source>
        <dbReference type="EMBL" id="MBK1705814.1"/>
    </source>
</evidence>
<feature type="binding site" evidence="12">
    <location>
        <position position="312"/>
    </location>
    <ligand>
        <name>substrate</name>
    </ligand>
</feature>
<dbReference type="SUPFAM" id="SSF50621">
    <property type="entry name" value="Alanine racemase C-terminal domain-like"/>
    <property type="match status" value="1"/>
</dbReference>
<evidence type="ECO:0000256" key="5">
    <source>
        <dbReference type="ARBA" id="ARBA00023154"/>
    </source>
</evidence>
<feature type="binding site" evidence="12">
    <location>
        <position position="372"/>
    </location>
    <ligand>
        <name>substrate</name>
    </ligand>
</feature>
<evidence type="ECO:0000256" key="14">
    <source>
        <dbReference type="RuleBase" id="RU003738"/>
    </source>
</evidence>
<comment type="cofactor">
    <cofactor evidence="1 12 13 14">
        <name>pyridoxal 5'-phosphate</name>
        <dbReference type="ChEBI" id="CHEBI:597326"/>
    </cofactor>
</comment>
<evidence type="ECO:0000256" key="9">
    <source>
        <dbReference type="ARBA" id="ARBA00060983"/>
    </source>
</evidence>
<reference evidence="17" key="2">
    <citation type="journal article" date="2020" name="Microorganisms">
        <title>Osmotic Adaptation and Compatible Solute Biosynthesis of Phototrophic Bacteria as Revealed from Genome Analyses.</title>
        <authorList>
            <person name="Imhoff J.F."/>
            <person name="Rahn T."/>
            <person name="Kunzel S."/>
            <person name="Keller A."/>
            <person name="Neulinger S.C."/>
        </authorList>
    </citation>
    <scope>NUCLEOTIDE SEQUENCE</scope>
    <source>
        <strain evidence="17">DSM 11080</strain>
    </source>
</reference>
<dbReference type="InterPro" id="IPR009006">
    <property type="entry name" value="Ala_racemase/Decarboxylase_C"/>
</dbReference>
<dbReference type="GO" id="GO:0009089">
    <property type="term" value="P:lysine biosynthetic process via diaminopimelate"/>
    <property type="evidence" value="ECO:0007669"/>
    <property type="project" value="UniProtKB-UniRule"/>
</dbReference>
<evidence type="ECO:0000256" key="3">
    <source>
        <dbReference type="ARBA" id="ARBA00022793"/>
    </source>
</evidence>
<dbReference type="InterPro" id="IPR002986">
    <property type="entry name" value="DAP_deCOOHase_LysA"/>
</dbReference>
<feature type="binding site" evidence="12">
    <location>
        <position position="316"/>
    </location>
    <ligand>
        <name>substrate</name>
    </ligand>
</feature>
<reference evidence="17" key="1">
    <citation type="submission" date="2017-08" db="EMBL/GenBank/DDBJ databases">
        <authorList>
            <person name="Imhoff J.F."/>
            <person name="Rahn T."/>
            <person name="Kuenzel S."/>
            <person name="Neulinger S.C."/>
        </authorList>
    </citation>
    <scope>NUCLEOTIDE SEQUENCE</scope>
    <source>
        <strain evidence="17">DSM 11080</strain>
    </source>
</reference>
<feature type="binding site" evidence="12">
    <location>
        <position position="345"/>
    </location>
    <ligand>
        <name>substrate</name>
    </ligand>
</feature>
<dbReference type="FunFam" id="3.20.20.10:FF:000003">
    <property type="entry name" value="Diaminopimelate decarboxylase"/>
    <property type="match status" value="1"/>
</dbReference>
<evidence type="ECO:0000256" key="1">
    <source>
        <dbReference type="ARBA" id="ARBA00001933"/>
    </source>
</evidence>
<evidence type="ECO:0000256" key="13">
    <source>
        <dbReference type="PIRSR" id="PIRSR600183-50"/>
    </source>
</evidence>